<dbReference type="RefSeq" id="WP_012120669.1">
    <property type="nucleotide sequence ID" value="NC_009767.1"/>
</dbReference>
<dbReference type="OrthoDB" id="9815925at2"/>
<sequence>MIICSNCASRQLDGTIFCAECGASLIDASPSESTRELHPGAIESHDPLPVSGPLPADDAQTAHMVTLVVVSSRRRIEVNLSDEALIGRADPTRGIMPDIDLGPFGGYDAGVSRRHAILSYHNGAYRVEDLGSANGTFVNGRQIKPMCATPVKHGDEIMCGTLLLRLEARNRQR</sequence>
<gene>
    <name evidence="2" type="ordered locus">Rcas_2161</name>
</gene>
<feature type="domain" description="FHA" evidence="1">
    <location>
        <begin position="84"/>
        <end position="143"/>
    </location>
</feature>
<proteinExistence type="predicted"/>
<dbReference type="STRING" id="383372.Rcas_2161"/>
<keyword evidence="3" id="KW-1185">Reference proteome</keyword>
<accession>A7NL72</accession>
<dbReference type="PANTHER" id="PTHR23308">
    <property type="entry name" value="NUCLEAR INHIBITOR OF PROTEIN PHOSPHATASE-1"/>
    <property type="match status" value="1"/>
</dbReference>
<dbReference type="Gene3D" id="2.60.200.20">
    <property type="match status" value="1"/>
</dbReference>
<reference evidence="2 3" key="1">
    <citation type="submission" date="2007-08" db="EMBL/GenBank/DDBJ databases">
        <title>Complete sequence of Roseiflexus castenholzii DSM 13941.</title>
        <authorList>
            <consortium name="US DOE Joint Genome Institute"/>
            <person name="Copeland A."/>
            <person name="Lucas S."/>
            <person name="Lapidus A."/>
            <person name="Barry K."/>
            <person name="Glavina del Rio T."/>
            <person name="Dalin E."/>
            <person name="Tice H."/>
            <person name="Pitluck S."/>
            <person name="Thompson L.S."/>
            <person name="Brettin T."/>
            <person name="Bruce D."/>
            <person name="Detter J.C."/>
            <person name="Han C."/>
            <person name="Tapia R."/>
            <person name="Schmutz J."/>
            <person name="Larimer F."/>
            <person name="Land M."/>
            <person name="Hauser L."/>
            <person name="Kyrpides N."/>
            <person name="Mikhailova N."/>
            <person name="Bryant D.A."/>
            <person name="Hanada S."/>
            <person name="Tsukatani Y."/>
            <person name="Richardson P."/>
        </authorList>
    </citation>
    <scope>NUCLEOTIDE SEQUENCE [LARGE SCALE GENOMIC DNA]</scope>
    <source>
        <strain evidence="3">DSM 13941 / HLO8</strain>
    </source>
</reference>
<dbReference type="SMART" id="SM00240">
    <property type="entry name" value="FHA"/>
    <property type="match status" value="1"/>
</dbReference>
<dbReference type="Proteomes" id="UP000000263">
    <property type="component" value="Chromosome"/>
</dbReference>
<dbReference type="EMBL" id="CP000804">
    <property type="protein sequence ID" value="ABU58245.1"/>
    <property type="molecule type" value="Genomic_DNA"/>
</dbReference>
<dbReference type="InterPro" id="IPR008984">
    <property type="entry name" value="SMAD_FHA_dom_sf"/>
</dbReference>
<dbReference type="Pfam" id="PF00498">
    <property type="entry name" value="FHA"/>
    <property type="match status" value="1"/>
</dbReference>
<dbReference type="eggNOG" id="COG1716">
    <property type="taxonomic scope" value="Bacteria"/>
</dbReference>
<dbReference type="SUPFAM" id="SSF49879">
    <property type="entry name" value="SMAD/FHA domain"/>
    <property type="match status" value="1"/>
</dbReference>
<evidence type="ECO:0000259" key="1">
    <source>
        <dbReference type="PROSITE" id="PS50006"/>
    </source>
</evidence>
<protein>
    <submittedName>
        <fullName evidence="2">FHA domain containing protein</fullName>
    </submittedName>
</protein>
<dbReference type="AlphaFoldDB" id="A7NL72"/>
<dbReference type="InterPro" id="IPR000253">
    <property type="entry name" value="FHA_dom"/>
</dbReference>
<dbReference type="InterPro" id="IPR050923">
    <property type="entry name" value="Cell_Proc_Reg/RNA_Proc"/>
</dbReference>
<dbReference type="KEGG" id="rca:Rcas_2161"/>
<evidence type="ECO:0000313" key="2">
    <source>
        <dbReference type="EMBL" id="ABU58245.1"/>
    </source>
</evidence>
<dbReference type="HOGENOM" id="CLU_101290_0_0_0"/>
<name>A7NL72_ROSCS</name>
<evidence type="ECO:0000313" key="3">
    <source>
        <dbReference type="Proteomes" id="UP000000263"/>
    </source>
</evidence>
<organism evidence="2 3">
    <name type="scientific">Roseiflexus castenholzii (strain DSM 13941 / HLO8)</name>
    <dbReference type="NCBI Taxonomy" id="383372"/>
    <lineage>
        <taxon>Bacteria</taxon>
        <taxon>Bacillati</taxon>
        <taxon>Chloroflexota</taxon>
        <taxon>Chloroflexia</taxon>
        <taxon>Chloroflexales</taxon>
        <taxon>Roseiflexineae</taxon>
        <taxon>Roseiflexaceae</taxon>
        <taxon>Roseiflexus</taxon>
    </lineage>
</organism>
<dbReference type="PROSITE" id="PS50006">
    <property type="entry name" value="FHA_DOMAIN"/>
    <property type="match status" value="1"/>
</dbReference>
<dbReference type="CDD" id="cd00060">
    <property type="entry name" value="FHA"/>
    <property type="match status" value="1"/>
</dbReference>